<dbReference type="OrthoDB" id="9930540at2"/>
<evidence type="ECO:0000313" key="2">
    <source>
        <dbReference type="EMBL" id="SEU28583.1"/>
    </source>
</evidence>
<dbReference type="Proteomes" id="UP000321514">
    <property type="component" value="Unassembled WGS sequence"/>
</dbReference>
<sequence length="84" mass="9491">MARDCLQPWMDRLAHADVEVQDTSPRARLGGREWDGQGLAMRSPRVEARLAEQDTVAPWTAISRQVDQDPGWDSDDFDFAVASY</sequence>
<reference evidence="1 4" key="2">
    <citation type="submission" date="2019-07" db="EMBL/GenBank/DDBJ databases">
        <title>Whole genome shotgun sequence of Myxococcus fulvus NBRC 100333.</title>
        <authorList>
            <person name="Hosoyama A."/>
            <person name="Uohara A."/>
            <person name="Ohji S."/>
            <person name="Ichikawa N."/>
        </authorList>
    </citation>
    <scope>NUCLEOTIDE SEQUENCE [LARGE SCALE GENOMIC DNA]</scope>
    <source>
        <strain evidence="1 4">NBRC 100333</strain>
    </source>
</reference>
<dbReference type="EMBL" id="BJXR01000030">
    <property type="protein sequence ID" value="GEN08934.1"/>
    <property type="molecule type" value="Genomic_DNA"/>
</dbReference>
<evidence type="ECO:0000313" key="1">
    <source>
        <dbReference type="EMBL" id="GEN08934.1"/>
    </source>
</evidence>
<protein>
    <submittedName>
        <fullName evidence="1">Uncharacterized protein</fullName>
    </submittedName>
</protein>
<dbReference type="EMBL" id="FOIB01000008">
    <property type="protein sequence ID" value="SEU28583.1"/>
    <property type="molecule type" value="Genomic_DNA"/>
</dbReference>
<evidence type="ECO:0000313" key="3">
    <source>
        <dbReference type="Proteomes" id="UP000183760"/>
    </source>
</evidence>
<dbReference type="AlphaFoldDB" id="A0A511T440"/>
<proteinExistence type="predicted"/>
<dbReference type="Proteomes" id="UP000183760">
    <property type="component" value="Unassembled WGS sequence"/>
</dbReference>
<reference evidence="2 3" key="1">
    <citation type="submission" date="2016-10" db="EMBL/GenBank/DDBJ databases">
        <authorList>
            <person name="Varghese N."/>
            <person name="Submissions S."/>
        </authorList>
    </citation>
    <scope>NUCLEOTIDE SEQUENCE [LARGE SCALE GENOMIC DNA]</scope>
    <source>
        <strain evidence="2 3">DSM 16525</strain>
    </source>
</reference>
<evidence type="ECO:0000313" key="4">
    <source>
        <dbReference type="Proteomes" id="UP000321514"/>
    </source>
</evidence>
<keyword evidence="3" id="KW-1185">Reference proteome</keyword>
<dbReference type="RefSeq" id="WP_074957162.1">
    <property type="nucleotide sequence ID" value="NZ_BJXR01000030.1"/>
</dbReference>
<gene>
    <name evidence="1" type="ORF">MFU01_39710</name>
    <name evidence="2" type="ORF">SAMN05443572_10829</name>
</gene>
<comment type="caution">
    <text evidence="1">The sequence shown here is derived from an EMBL/GenBank/DDBJ whole genome shotgun (WGS) entry which is preliminary data.</text>
</comment>
<organism evidence="1 4">
    <name type="scientific">Myxococcus fulvus</name>
    <dbReference type="NCBI Taxonomy" id="33"/>
    <lineage>
        <taxon>Bacteria</taxon>
        <taxon>Pseudomonadati</taxon>
        <taxon>Myxococcota</taxon>
        <taxon>Myxococcia</taxon>
        <taxon>Myxococcales</taxon>
        <taxon>Cystobacterineae</taxon>
        <taxon>Myxococcaceae</taxon>
        <taxon>Myxococcus</taxon>
    </lineage>
</organism>
<dbReference type="STRING" id="1334629.MFUL124B02_15000"/>
<accession>A0A511T440</accession>
<name>A0A511T440_MYXFU</name>